<keyword evidence="2" id="KW-1185">Reference proteome</keyword>
<name>A0ACC0HKL1_9ERIC</name>
<reference evidence="1 2" key="1">
    <citation type="journal article" date="2022" name="Plant J.">
        <title>Chromosome-level genome of Camellia lanceoleosa provides a valuable resource for understanding genome evolution and self-incompatibility.</title>
        <authorList>
            <person name="Gong W."/>
            <person name="Xiao S."/>
            <person name="Wang L."/>
            <person name="Liao Z."/>
            <person name="Chang Y."/>
            <person name="Mo W."/>
            <person name="Hu G."/>
            <person name="Li W."/>
            <person name="Zhao G."/>
            <person name="Zhu H."/>
            <person name="Hu X."/>
            <person name="Ji K."/>
            <person name="Xiang X."/>
            <person name="Song Q."/>
            <person name="Yuan D."/>
            <person name="Jin S."/>
            <person name="Zhang L."/>
        </authorList>
    </citation>
    <scope>NUCLEOTIDE SEQUENCE [LARGE SCALE GENOMIC DNA]</scope>
    <source>
        <strain evidence="1">SQ_2022a</strain>
    </source>
</reference>
<comment type="caution">
    <text evidence="1">The sequence shown here is derived from an EMBL/GenBank/DDBJ whole genome shotgun (WGS) entry which is preliminary data.</text>
</comment>
<proteinExistence type="predicted"/>
<protein>
    <submittedName>
        <fullName evidence="1">Leucine-rich repeat receptor-like protein kinase</fullName>
    </submittedName>
</protein>
<evidence type="ECO:0000313" key="1">
    <source>
        <dbReference type="EMBL" id="KAI8012591.1"/>
    </source>
</evidence>
<gene>
    <name evidence="1" type="ORF">LOK49_LG06G01896</name>
</gene>
<sequence length="105" mass="11767">MVNERCDVYSFGVHTLELITGKHLGDLISSLSSLSSFSSSTSTVHGILLKDVLDQRLLPPKNQSNLEIPVLLYNASKKEKFTRMKFGYQRKVKSVSLKPEHKATC</sequence>
<evidence type="ECO:0000313" key="2">
    <source>
        <dbReference type="Proteomes" id="UP001060215"/>
    </source>
</evidence>
<dbReference type="EMBL" id="CM045762">
    <property type="protein sequence ID" value="KAI8012591.1"/>
    <property type="molecule type" value="Genomic_DNA"/>
</dbReference>
<dbReference type="Proteomes" id="UP001060215">
    <property type="component" value="Chromosome 5"/>
</dbReference>
<accession>A0ACC0HKL1</accession>
<organism evidence="1 2">
    <name type="scientific">Camellia lanceoleosa</name>
    <dbReference type="NCBI Taxonomy" id="1840588"/>
    <lineage>
        <taxon>Eukaryota</taxon>
        <taxon>Viridiplantae</taxon>
        <taxon>Streptophyta</taxon>
        <taxon>Embryophyta</taxon>
        <taxon>Tracheophyta</taxon>
        <taxon>Spermatophyta</taxon>
        <taxon>Magnoliopsida</taxon>
        <taxon>eudicotyledons</taxon>
        <taxon>Gunneridae</taxon>
        <taxon>Pentapetalae</taxon>
        <taxon>asterids</taxon>
        <taxon>Ericales</taxon>
        <taxon>Theaceae</taxon>
        <taxon>Camellia</taxon>
    </lineage>
</organism>